<evidence type="ECO:0000256" key="6">
    <source>
        <dbReference type="SAM" id="Phobius"/>
    </source>
</evidence>
<dbReference type="OrthoDB" id="2018619at2759"/>
<dbReference type="EMBL" id="PUHW01000809">
    <property type="protein sequence ID" value="KAG0684606.1"/>
    <property type="molecule type" value="Genomic_DNA"/>
</dbReference>
<keyword evidence="4 6" id="KW-1133">Transmembrane helix</keyword>
<dbReference type="InterPro" id="IPR045225">
    <property type="entry name" value="Uracil/uridine/allantoin_perm"/>
</dbReference>
<dbReference type="Proteomes" id="UP000697127">
    <property type="component" value="Unassembled WGS sequence"/>
</dbReference>
<evidence type="ECO:0000256" key="2">
    <source>
        <dbReference type="ARBA" id="ARBA00008974"/>
    </source>
</evidence>
<evidence type="ECO:0000256" key="5">
    <source>
        <dbReference type="ARBA" id="ARBA00023136"/>
    </source>
</evidence>
<evidence type="ECO:0000256" key="4">
    <source>
        <dbReference type="ARBA" id="ARBA00022989"/>
    </source>
</evidence>
<dbReference type="Pfam" id="PF02133">
    <property type="entry name" value="Transp_cyt_pur"/>
    <property type="match status" value="1"/>
</dbReference>
<comment type="similarity">
    <text evidence="2">Belongs to the purine-cytosine permease (2.A.39) family.</text>
</comment>
<dbReference type="PANTHER" id="PTHR30618">
    <property type="entry name" value="NCS1 FAMILY PURINE/PYRIMIDINE TRANSPORTER"/>
    <property type="match status" value="1"/>
</dbReference>
<comment type="subcellular location">
    <subcellularLocation>
        <location evidence="1">Membrane</location>
        <topology evidence="1">Multi-pass membrane protein</topology>
    </subcellularLocation>
</comment>
<dbReference type="PANTHER" id="PTHR30618:SF0">
    <property type="entry name" value="PURINE-URACIL PERMEASE NCS1"/>
    <property type="match status" value="1"/>
</dbReference>
<reference evidence="7" key="1">
    <citation type="submission" date="2020-11" db="EMBL/GenBank/DDBJ databases">
        <title>Kefir isolates.</title>
        <authorList>
            <person name="Marcisauskas S."/>
            <person name="Kim Y."/>
            <person name="Blasche S."/>
        </authorList>
    </citation>
    <scope>NUCLEOTIDE SEQUENCE</scope>
    <source>
        <strain evidence="7">Olga-1</strain>
    </source>
</reference>
<organism evidence="7 8">
    <name type="scientific">Pichia californica</name>
    <dbReference type="NCBI Taxonomy" id="460514"/>
    <lineage>
        <taxon>Eukaryota</taxon>
        <taxon>Fungi</taxon>
        <taxon>Dikarya</taxon>
        <taxon>Ascomycota</taxon>
        <taxon>Saccharomycotina</taxon>
        <taxon>Pichiomycetes</taxon>
        <taxon>Pichiales</taxon>
        <taxon>Pichiaceae</taxon>
        <taxon>Pichia</taxon>
    </lineage>
</organism>
<dbReference type="GO" id="GO:0005886">
    <property type="term" value="C:plasma membrane"/>
    <property type="evidence" value="ECO:0007669"/>
    <property type="project" value="TreeGrafter"/>
</dbReference>
<dbReference type="InterPro" id="IPR001248">
    <property type="entry name" value="Pur-cyt_permease"/>
</dbReference>
<gene>
    <name evidence="7" type="ORF">C6P40_005062</name>
</gene>
<evidence type="ECO:0000256" key="3">
    <source>
        <dbReference type="ARBA" id="ARBA00022692"/>
    </source>
</evidence>
<keyword evidence="3 6" id="KW-0812">Transmembrane</keyword>
<dbReference type="AlphaFoldDB" id="A0A9P7BBW6"/>
<keyword evidence="5 6" id="KW-0472">Membrane</keyword>
<name>A0A9P7BBW6_9ASCO</name>
<feature type="transmembrane region" description="Helical" evidence="6">
    <location>
        <begin position="12"/>
        <end position="33"/>
    </location>
</feature>
<comment type="caution">
    <text evidence="7">The sequence shown here is derived from an EMBL/GenBank/DDBJ whole genome shotgun (WGS) entry which is preliminary data.</text>
</comment>
<dbReference type="Gene3D" id="1.10.4160.10">
    <property type="entry name" value="Hydantoin permease"/>
    <property type="match status" value="1"/>
</dbReference>
<feature type="transmembrane region" description="Helical" evidence="6">
    <location>
        <begin position="60"/>
        <end position="81"/>
    </location>
</feature>
<evidence type="ECO:0000313" key="8">
    <source>
        <dbReference type="Proteomes" id="UP000697127"/>
    </source>
</evidence>
<accession>A0A9P7BBW6</accession>
<protein>
    <submittedName>
        <fullName evidence="7">Uncharacterized protein</fullName>
    </submittedName>
</protein>
<sequence length="189" mass="21213">MLKNATTFLTFLGSYTLFVGPILGCMLADYFFVRNGNYHTPSLYTRKSDGIYYFYKGVNWWGSLAWLLAMALGIPGLAAAINPEKYSINCLHMNYIGWLMCTIASMIFYTIFGKLVKPQIYPAGHEDTPTTFEYMKDSYGFFDEDEPINGVGPVNVESISNSSHSDQFEVKDHTVTEIISLDNLASASK</sequence>
<evidence type="ECO:0000256" key="1">
    <source>
        <dbReference type="ARBA" id="ARBA00004141"/>
    </source>
</evidence>
<feature type="transmembrane region" description="Helical" evidence="6">
    <location>
        <begin position="93"/>
        <end position="112"/>
    </location>
</feature>
<keyword evidence="8" id="KW-1185">Reference proteome</keyword>
<evidence type="ECO:0000313" key="7">
    <source>
        <dbReference type="EMBL" id="KAG0684606.1"/>
    </source>
</evidence>
<dbReference type="GO" id="GO:0015205">
    <property type="term" value="F:nucleobase transmembrane transporter activity"/>
    <property type="evidence" value="ECO:0007669"/>
    <property type="project" value="TreeGrafter"/>
</dbReference>
<proteinExistence type="inferred from homology"/>